<reference evidence="1 2" key="1">
    <citation type="journal article" date="2019" name="G3 (Bethesda)">
        <title>Sequencing of a Wild Apple (Malus baccata) Genome Unravels the Differences Between Cultivated and Wild Apple Species Regarding Disease Resistance and Cold Tolerance.</title>
        <authorList>
            <person name="Chen X."/>
        </authorList>
    </citation>
    <scope>NUCLEOTIDE SEQUENCE [LARGE SCALE GENOMIC DNA]</scope>
    <source>
        <strain evidence="2">cv. Shandingzi</strain>
        <tissue evidence="1">Leaves</tissue>
    </source>
</reference>
<comment type="caution">
    <text evidence="1">The sequence shown here is derived from an EMBL/GenBank/DDBJ whole genome shotgun (WGS) entry which is preliminary data.</text>
</comment>
<accession>A0A540N7T5</accession>
<dbReference type="AlphaFoldDB" id="A0A540N7T5"/>
<sequence>MAVRRCPIPLCLGHNFHHLRTFAFNGGDRDEEGTLGLSARDKAEELLSGAGLAEETKTSVLERAPWRASRMERKPERMSREMRVCERKSWVFYMKIPAIEATLFDLGNSIYTNTCNFPLQILGFSPNLERKSQLLQILGFYAQT</sequence>
<organism evidence="1 2">
    <name type="scientific">Malus baccata</name>
    <name type="common">Siberian crab apple</name>
    <name type="synonym">Pyrus baccata</name>
    <dbReference type="NCBI Taxonomy" id="106549"/>
    <lineage>
        <taxon>Eukaryota</taxon>
        <taxon>Viridiplantae</taxon>
        <taxon>Streptophyta</taxon>
        <taxon>Embryophyta</taxon>
        <taxon>Tracheophyta</taxon>
        <taxon>Spermatophyta</taxon>
        <taxon>Magnoliopsida</taxon>
        <taxon>eudicotyledons</taxon>
        <taxon>Gunneridae</taxon>
        <taxon>Pentapetalae</taxon>
        <taxon>rosids</taxon>
        <taxon>fabids</taxon>
        <taxon>Rosales</taxon>
        <taxon>Rosaceae</taxon>
        <taxon>Amygdaloideae</taxon>
        <taxon>Maleae</taxon>
        <taxon>Malus</taxon>
    </lineage>
</organism>
<protein>
    <submittedName>
        <fullName evidence="1">Uncharacterized protein</fullName>
    </submittedName>
</protein>
<keyword evidence="2" id="KW-1185">Reference proteome</keyword>
<dbReference type="EMBL" id="VIEB01000101">
    <property type="protein sequence ID" value="TQE06550.1"/>
    <property type="molecule type" value="Genomic_DNA"/>
</dbReference>
<evidence type="ECO:0000313" key="2">
    <source>
        <dbReference type="Proteomes" id="UP000315295"/>
    </source>
</evidence>
<dbReference type="Proteomes" id="UP000315295">
    <property type="component" value="Unassembled WGS sequence"/>
</dbReference>
<name>A0A540N7T5_MALBA</name>
<gene>
    <name evidence="1" type="ORF">C1H46_007792</name>
</gene>
<proteinExistence type="predicted"/>
<evidence type="ECO:0000313" key="1">
    <source>
        <dbReference type="EMBL" id="TQE06550.1"/>
    </source>
</evidence>